<dbReference type="GO" id="GO:0008831">
    <property type="term" value="F:dTDP-4-dehydrorhamnose reductase activity"/>
    <property type="evidence" value="ECO:0007669"/>
    <property type="project" value="TreeGrafter"/>
</dbReference>
<feature type="domain" description="RmlD-like substrate binding" evidence="1">
    <location>
        <begin position="7"/>
        <end position="269"/>
    </location>
</feature>
<dbReference type="SUPFAM" id="SSF51735">
    <property type="entry name" value="NAD(P)-binding Rossmann-fold domains"/>
    <property type="match status" value="1"/>
</dbReference>
<evidence type="ECO:0000313" key="4">
    <source>
        <dbReference type="EMBL" id="QNO42783.1"/>
    </source>
</evidence>
<dbReference type="InterPro" id="IPR005913">
    <property type="entry name" value="dTDP_dehydrorham_reduct"/>
</dbReference>
<dbReference type="PANTHER" id="PTHR10491">
    <property type="entry name" value="DTDP-4-DEHYDRORHAMNOSE REDUCTASE"/>
    <property type="match status" value="1"/>
</dbReference>
<dbReference type="Gene3D" id="3.90.25.10">
    <property type="entry name" value="UDP-galactose 4-epimerase, domain 1"/>
    <property type="match status" value="1"/>
</dbReference>
<reference evidence="4" key="1">
    <citation type="submission" date="2020-06" db="EMBL/GenBank/DDBJ databases">
        <title>Unique genomic features of the anaerobic methanotrophic archaea.</title>
        <authorList>
            <person name="Chadwick G.L."/>
            <person name="Skennerton C.T."/>
            <person name="Laso-Perez R."/>
            <person name="Leu A.O."/>
            <person name="Speth D.R."/>
            <person name="Yu H."/>
            <person name="Morgan-Lang C."/>
            <person name="Hatzenpichler R."/>
            <person name="Goudeau D."/>
            <person name="Malmstrom R."/>
            <person name="Brazelton W.J."/>
            <person name="Woyke T."/>
            <person name="Hallam S.J."/>
            <person name="Tyson G.W."/>
            <person name="Wegener G."/>
            <person name="Boetius A."/>
            <person name="Orphan V."/>
        </authorList>
    </citation>
    <scope>NUCLEOTIDE SEQUENCE</scope>
</reference>
<protein>
    <recommendedName>
        <fullName evidence="1">RmlD-like substrate binding domain-containing protein</fullName>
    </recommendedName>
</protein>
<evidence type="ECO:0000313" key="3">
    <source>
        <dbReference type="EMBL" id="QNO42632.1"/>
    </source>
</evidence>
<dbReference type="GO" id="GO:0005829">
    <property type="term" value="C:cytosol"/>
    <property type="evidence" value="ECO:0007669"/>
    <property type="project" value="TreeGrafter"/>
</dbReference>
<sequence>MVVGEVKTLILGSGGMLGFDLCKVFTDAIMLDHSGLDITDKEQIINSIKKTRPDVVINVAAYTDVDGCEDENNKELAFEINGKAPGYIAQACSDAGAILVHFSTDYVFDGSKKQYTESDIPYPVNSYGESKLMGEKSIMENMTDYRIIRTSWLFGINGENFISTMIRLSGEMDTVKVVNDQFGKPTYTADLARKTVEIIGLAPGIYHITNEGVCSWYEFAAAVIDNIAACSSDEFVRKAKRPEFSSLANTKVAPMRHWKDALDDYLNRMENVQNLPDGRVKIIAQGEEANLEKLIRVK</sequence>
<dbReference type="AlphaFoldDB" id="A0A7G9Y449"/>
<dbReference type="NCBIfam" id="TIGR01214">
    <property type="entry name" value="rmlD"/>
    <property type="match status" value="1"/>
</dbReference>
<dbReference type="InterPro" id="IPR036291">
    <property type="entry name" value="NAD(P)-bd_dom_sf"/>
</dbReference>
<name>A0A7G9Y449_9EURY</name>
<dbReference type="EMBL" id="MT630692">
    <property type="protein sequence ID" value="QNO41967.1"/>
    <property type="molecule type" value="Genomic_DNA"/>
</dbReference>
<accession>A0A7G9Y449</accession>
<dbReference type="GO" id="GO:0019305">
    <property type="term" value="P:dTDP-rhamnose biosynthetic process"/>
    <property type="evidence" value="ECO:0007669"/>
    <property type="project" value="TreeGrafter"/>
</dbReference>
<organism evidence="4">
    <name type="scientific">Candidatus Methanogaster sp. ANME-2c ERB4</name>
    <dbReference type="NCBI Taxonomy" id="2759911"/>
    <lineage>
        <taxon>Archaea</taxon>
        <taxon>Methanobacteriati</taxon>
        <taxon>Methanobacteriota</taxon>
        <taxon>Stenosarchaea group</taxon>
        <taxon>Methanomicrobia</taxon>
        <taxon>Methanosarcinales</taxon>
        <taxon>ANME-2 cluster</taxon>
        <taxon>Candidatus Methanogasteraceae</taxon>
        <taxon>Candidatus Methanogaster</taxon>
    </lineage>
</organism>
<dbReference type="Pfam" id="PF04321">
    <property type="entry name" value="RmlD_sub_bind"/>
    <property type="match status" value="1"/>
</dbReference>
<dbReference type="EMBL" id="MT630834">
    <property type="protein sequence ID" value="QNO43490.1"/>
    <property type="molecule type" value="Genomic_DNA"/>
</dbReference>
<dbReference type="PANTHER" id="PTHR10491:SF4">
    <property type="entry name" value="METHIONINE ADENOSYLTRANSFERASE 2 SUBUNIT BETA"/>
    <property type="match status" value="1"/>
</dbReference>
<gene>
    <name evidence="2" type="ORF">DMCHJJFE_00008</name>
    <name evidence="4" type="ORF">FCDJNEIC_00003</name>
    <name evidence="5" type="ORF">IOCKIBAP_00005</name>
    <name evidence="3" type="ORF">KPMFPNGI_00034</name>
</gene>
<dbReference type="EMBL" id="MT630766">
    <property type="protein sequence ID" value="QNO42783.1"/>
    <property type="molecule type" value="Genomic_DNA"/>
</dbReference>
<dbReference type="CDD" id="cd05254">
    <property type="entry name" value="dTDP_HR_like_SDR_e"/>
    <property type="match status" value="1"/>
</dbReference>
<dbReference type="EMBL" id="MT630753">
    <property type="protein sequence ID" value="QNO42632.1"/>
    <property type="molecule type" value="Genomic_DNA"/>
</dbReference>
<evidence type="ECO:0000313" key="2">
    <source>
        <dbReference type="EMBL" id="QNO41967.1"/>
    </source>
</evidence>
<evidence type="ECO:0000259" key="1">
    <source>
        <dbReference type="Pfam" id="PF04321"/>
    </source>
</evidence>
<dbReference type="Gene3D" id="3.40.50.720">
    <property type="entry name" value="NAD(P)-binding Rossmann-like Domain"/>
    <property type="match status" value="1"/>
</dbReference>
<dbReference type="InterPro" id="IPR029903">
    <property type="entry name" value="RmlD-like-bd"/>
</dbReference>
<evidence type="ECO:0000313" key="5">
    <source>
        <dbReference type="EMBL" id="QNO43490.1"/>
    </source>
</evidence>
<proteinExistence type="predicted"/>